<feature type="domain" description="FAM91 C-terminal" evidence="4">
    <location>
        <begin position="850"/>
        <end position="976"/>
    </location>
</feature>
<dbReference type="Pfam" id="PF14647">
    <property type="entry name" value="FAM91_N"/>
    <property type="match status" value="1"/>
</dbReference>
<feature type="region of interest" description="Disordered" evidence="2">
    <location>
        <begin position="389"/>
        <end position="429"/>
    </location>
</feature>
<sequence length="983" mass="110733">MMSEKVSEDIGNCVRQNIPWAAVPIHLKQVLHNNQLDYEKYVFNYSLKNQLRFRGNLVSKVFRHEQRYYELLVQKSINGLLLFPYHLADIITKGLRVTPFNYYLDLVSQLLRNDKSYDTLPNFTAADCLRILGIGRNEYLSLISDLKTHTTRALLFSAKPNPLDFLPRFPVRVCIEPWWRIEVGYVLEADIRFVTTAERSLIDDLIDFGSQTAGKCDYIVVHSLYRKGLIYLDIPISGEDCISIPPLRNFVMNRTSGDHFENLLYKIFVSADEHMTISELAQMLQVDLDSVKQAVSLLCRLGFSRRKSPVGDSPSIDIKYHASWAQYQLEESTSREPPQITPLNYNNFITSESTAERAEAAEYSPVLIKPQDRDNSSIGYLSSDGNTSDFSFANMPSPSPQAMQTGGGDMHSHSEEHELSSELDDLSESTTKLSIKELPTTPKGEGKLPSVSEKTGKRVGFLFDSTLTAFLMMGNLSPGLKNHAVTMFEVGKLSEESMDSFLAELEKVSLLDAEGEGDVSRYFAHAVILRSTICSLRHLLPGGLDLLRLECLECLDQKTRDRVLEKKYKFIISATPLTATLSHIFSIPFFGQYYRSSDSSHMWTKLFYNHITGYGPPSLFLCRGTVLKTLPRIFLGYGKLLVNILHSDSYILNSENFRNLNDQLKNGCILVQGYGIRQPGELRYEAFPFNRDDPRQLEWINHKAVQQLMKYLDLEHNCGFITFLNTGVPDIGCESFDVQVHLRHPKNKIKTVNAPKSVATTAPSVSNVIANTTAPITVTQPQDLLSPADGSEVTSFARLSASPIRGSQLKSPDENYFAVSPQNGSPSNVYTSVDCNELLASELAKCDADSAAKHNKNELVSQSSVEIPISNTSAILETDAANEDTTSEDWTILDVNFGVPLFDVDCNTRICEQIVRKLHQDENLQALPDRAEQMNATFLKFVKQCMYFEEEPNIEQLKIGKILPYPRINLAFENGRVCYWSGR</sequence>
<evidence type="ECO:0000313" key="5">
    <source>
        <dbReference type="EMBL" id="JAD09990.1"/>
    </source>
</evidence>
<evidence type="ECO:0000256" key="2">
    <source>
        <dbReference type="SAM" id="MobiDB-lite"/>
    </source>
</evidence>
<feature type="region of interest" description="Disordered" evidence="2">
    <location>
        <begin position="362"/>
        <end position="381"/>
    </location>
</feature>
<gene>
    <name evidence="5" type="primary">fam91a1</name>
    <name evidence="5" type="ORF">g.14917</name>
</gene>
<accession>A0A0A1XGE7</accession>
<feature type="compositionally biased region" description="Basic and acidic residues" evidence="2">
    <location>
        <begin position="410"/>
        <end position="420"/>
    </location>
</feature>
<evidence type="ECO:0000259" key="4">
    <source>
        <dbReference type="Pfam" id="PF14648"/>
    </source>
</evidence>
<dbReference type="OrthoDB" id="275996at2759"/>
<feature type="domain" description="FAM91 C-terminal" evidence="4">
    <location>
        <begin position="456"/>
        <end position="728"/>
    </location>
</feature>
<dbReference type="InterPro" id="IPR028091">
    <property type="entry name" value="FAM91_N_dom"/>
</dbReference>
<dbReference type="InterPro" id="IPR028097">
    <property type="entry name" value="FAM91_C_dom"/>
</dbReference>
<dbReference type="InterPro" id="IPR039199">
    <property type="entry name" value="FAM91"/>
</dbReference>
<comment type="similarity">
    <text evidence="1">Belongs to the FAM91 family.</text>
</comment>
<dbReference type="AlphaFoldDB" id="A0A0A1XGE7"/>
<dbReference type="PANTHER" id="PTHR28441">
    <property type="entry name" value="PROTEIN FAM91A1"/>
    <property type="match status" value="1"/>
</dbReference>
<dbReference type="PANTHER" id="PTHR28441:SF2">
    <property type="entry name" value="PROTEIN FAM91A1"/>
    <property type="match status" value="1"/>
</dbReference>
<dbReference type="EMBL" id="GBXI01004302">
    <property type="protein sequence ID" value="JAD09990.1"/>
    <property type="molecule type" value="Transcribed_RNA"/>
</dbReference>
<feature type="domain" description="FAM91 N-terminal" evidence="3">
    <location>
        <begin position="13"/>
        <end position="324"/>
    </location>
</feature>
<feature type="compositionally biased region" description="Polar residues" evidence="2">
    <location>
        <begin position="389"/>
        <end position="404"/>
    </location>
</feature>
<dbReference type="GeneID" id="105221626"/>
<evidence type="ECO:0000256" key="1">
    <source>
        <dbReference type="ARBA" id="ARBA00010319"/>
    </source>
</evidence>
<evidence type="ECO:0000259" key="3">
    <source>
        <dbReference type="Pfam" id="PF14647"/>
    </source>
</evidence>
<reference evidence="5" key="1">
    <citation type="submission" date="2014-11" db="EMBL/GenBank/DDBJ databases">
        <authorList>
            <person name="Geib S."/>
        </authorList>
    </citation>
    <scope>NUCLEOTIDE SEQUENCE</scope>
</reference>
<proteinExistence type="inferred from homology"/>
<organism evidence="5">
    <name type="scientific">Zeugodacus cucurbitae</name>
    <name type="common">Melon fruit fly</name>
    <name type="synonym">Bactrocera cucurbitae</name>
    <dbReference type="NCBI Taxonomy" id="28588"/>
    <lineage>
        <taxon>Eukaryota</taxon>
        <taxon>Metazoa</taxon>
        <taxon>Ecdysozoa</taxon>
        <taxon>Arthropoda</taxon>
        <taxon>Hexapoda</taxon>
        <taxon>Insecta</taxon>
        <taxon>Pterygota</taxon>
        <taxon>Neoptera</taxon>
        <taxon>Endopterygota</taxon>
        <taxon>Diptera</taxon>
        <taxon>Brachycera</taxon>
        <taxon>Muscomorpha</taxon>
        <taxon>Tephritoidea</taxon>
        <taxon>Tephritidae</taxon>
        <taxon>Zeugodacus</taxon>
        <taxon>Zeugodacus</taxon>
    </lineage>
</organism>
<protein>
    <submittedName>
        <fullName evidence="5">Protein FAM91A1</fullName>
    </submittedName>
</protein>
<dbReference type="Pfam" id="PF14648">
    <property type="entry name" value="FAM91_C"/>
    <property type="match status" value="2"/>
</dbReference>
<reference evidence="5" key="2">
    <citation type="journal article" date="2015" name="Gigascience">
        <title>Reconstructing a comprehensive transcriptome assembly of a white-pupal translocated strain of the pest fruit fly Bactrocera cucurbitae.</title>
        <authorList>
            <person name="Sim S.B."/>
            <person name="Calla B."/>
            <person name="Hall B."/>
            <person name="DeRego T."/>
            <person name="Geib S.M."/>
        </authorList>
    </citation>
    <scope>NUCLEOTIDE SEQUENCE</scope>
</reference>
<name>A0A0A1XGE7_ZEUCU</name>